<keyword evidence="1" id="KW-0812">Transmembrane</keyword>
<evidence type="ECO:0000313" key="3">
    <source>
        <dbReference type="RefSeq" id="XP_030976822.1"/>
    </source>
</evidence>
<reference evidence="3" key="3">
    <citation type="submission" date="2025-08" db="UniProtKB">
        <authorList>
            <consortium name="RefSeq"/>
        </authorList>
    </citation>
    <scope>IDENTIFICATION</scope>
    <source>
        <strain evidence="3">NI907</strain>
    </source>
</reference>
<feature type="transmembrane region" description="Helical" evidence="1">
    <location>
        <begin position="21"/>
        <end position="46"/>
    </location>
</feature>
<sequence length="191" mass="20790">MVFYPVMPCLFGTLANTIIHAFVVILAVLFIPIVFPLLQAPMYPIWGLLRLAVEISPSLSHTARGILYACAPRIISMRTILSMILLYVSNMKGIVLVDISSLNIVHEILVPILSLTLARAISSEPAFADFALIISTSVPSKSTLQHTDLSDLDMVSTRACHIACPFGRSIVACTVESAATYFTGCDWFTAD</sequence>
<evidence type="ECO:0000256" key="1">
    <source>
        <dbReference type="SAM" id="Phobius"/>
    </source>
</evidence>
<dbReference type="GeneID" id="41966136"/>
<dbReference type="KEGG" id="pgri:PgNI_11261"/>
<keyword evidence="1" id="KW-1133">Transmembrane helix</keyword>
<protein>
    <submittedName>
        <fullName evidence="3">Uncharacterized protein</fullName>
    </submittedName>
</protein>
<dbReference type="AlphaFoldDB" id="A0A6P8APJ6"/>
<proteinExistence type="predicted"/>
<name>A0A6P8APJ6_PYRGI</name>
<organism evidence="2 3">
    <name type="scientific">Pyricularia grisea</name>
    <name type="common">Crabgrass-specific blast fungus</name>
    <name type="synonym">Magnaporthe grisea</name>
    <dbReference type="NCBI Taxonomy" id="148305"/>
    <lineage>
        <taxon>Eukaryota</taxon>
        <taxon>Fungi</taxon>
        <taxon>Dikarya</taxon>
        <taxon>Ascomycota</taxon>
        <taxon>Pezizomycotina</taxon>
        <taxon>Sordariomycetes</taxon>
        <taxon>Sordariomycetidae</taxon>
        <taxon>Magnaporthales</taxon>
        <taxon>Pyriculariaceae</taxon>
        <taxon>Pyricularia</taxon>
    </lineage>
</organism>
<reference evidence="2 3" key="1">
    <citation type="journal article" date="2019" name="Mol. Biol. Evol.">
        <title>Blast fungal genomes show frequent chromosomal changes, gene gains and losses, and effector gene turnover.</title>
        <authorList>
            <person name="Gomez Luciano L.B."/>
            <person name="Jason Tsai I."/>
            <person name="Chuma I."/>
            <person name="Tosa Y."/>
            <person name="Chen Y.H."/>
            <person name="Li J.Y."/>
            <person name="Li M.Y."/>
            <person name="Jade Lu M.Y."/>
            <person name="Nakayashiki H."/>
            <person name="Li W.H."/>
        </authorList>
    </citation>
    <scope>NUCLEOTIDE SEQUENCE [LARGE SCALE GENOMIC DNA]</scope>
    <source>
        <strain evidence="2 3">NI907</strain>
    </source>
</reference>
<keyword evidence="2" id="KW-1185">Reference proteome</keyword>
<reference evidence="3" key="2">
    <citation type="submission" date="2019-10" db="EMBL/GenBank/DDBJ databases">
        <authorList>
            <consortium name="NCBI Genome Project"/>
        </authorList>
    </citation>
    <scope>NUCLEOTIDE SEQUENCE</scope>
    <source>
        <strain evidence="3">NI907</strain>
    </source>
</reference>
<gene>
    <name evidence="3" type="ORF">PgNI_11261</name>
</gene>
<accession>A0A6P8APJ6</accession>
<keyword evidence="1" id="KW-0472">Membrane</keyword>
<evidence type="ECO:0000313" key="2">
    <source>
        <dbReference type="Proteomes" id="UP000515153"/>
    </source>
</evidence>
<dbReference type="RefSeq" id="XP_030976822.1">
    <property type="nucleotide sequence ID" value="XM_031131231.1"/>
</dbReference>
<dbReference type="Proteomes" id="UP000515153">
    <property type="component" value="Chromosome VI"/>
</dbReference>